<feature type="signal peptide" evidence="4">
    <location>
        <begin position="1"/>
        <end position="27"/>
    </location>
</feature>
<evidence type="ECO:0000259" key="5">
    <source>
        <dbReference type="SMART" id="SM00858"/>
    </source>
</evidence>
<dbReference type="CDD" id="cd11614">
    <property type="entry name" value="SAF_CpaB_FlgA_like"/>
    <property type="match status" value="1"/>
</dbReference>
<accession>A0ABU9T8N8</accession>
<evidence type="ECO:0000313" key="7">
    <source>
        <dbReference type="Proteomes" id="UP001477870"/>
    </source>
</evidence>
<comment type="subcellular location">
    <subcellularLocation>
        <location evidence="1 4">Periplasm</location>
    </subcellularLocation>
</comment>
<keyword evidence="4" id="KW-1005">Bacterial flagellum biogenesis</keyword>
<keyword evidence="2 4" id="KW-0732">Signal</keyword>
<dbReference type="SMART" id="SM00858">
    <property type="entry name" value="SAF"/>
    <property type="match status" value="1"/>
</dbReference>
<reference evidence="6 7" key="1">
    <citation type="submission" date="2024-03" db="EMBL/GenBank/DDBJ databases">
        <title>Community enrichment and isolation of bacterial strains for fucoidan degradation.</title>
        <authorList>
            <person name="Sichert A."/>
        </authorList>
    </citation>
    <scope>NUCLEOTIDE SEQUENCE [LARGE SCALE GENOMIC DNA]</scope>
    <source>
        <strain evidence="6 7">AS62</strain>
    </source>
</reference>
<evidence type="ECO:0000256" key="4">
    <source>
        <dbReference type="RuleBase" id="RU362063"/>
    </source>
</evidence>
<keyword evidence="6" id="KW-0282">Flagellum</keyword>
<dbReference type="InterPro" id="IPR017585">
    <property type="entry name" value="SAF_FlgA"/>
</dbReference>
<comment type="function">
    <text evidence="4">Involved in the assembly process of the P-ring formation. It may associate with FlgF on the rod constituting a structure essential for the P-ring assembly or may act as a modulator protein for the P-ring assembly.</text>
</comment>
<feature type="domain" description="SAF" evidence="5">
    <location>
        <begin position="29"/>
        <end position="92"/>
    </location>
</feature>
<dbReference type="InterPro" id="IPR013974">
    <property type="entry name" value="SAF"/>
</dbReference>
<keyword evidence="3 4" id="KW-0574">Periplasm</keyword>
<comment type="caution">
    <text evidence="6">The sequence shown here is derived from an EMBL/GenBank/DDBJ whole genome shotgun (WGS) entry which is preliminary data.</text>
</comment>
<evidence type="ECO:0000256" key="1">
    <source>
        <dbReference type="ARBA" id="ARBA00004418"/>
    </source>
</evidence>
<sequence length="156" mass="16497">MIMRCGGIARLSLCVFAGLLAVMPAHAVDSVATAVRVIYPGQTIEADMVKLVSLNREMPNAARSIQSLDALIGKVATKTILPNRLILPSAVIEGNIVEAGQNVRVLYETEAISISLVAVALEDGIVGDTIRVRNQDSARIIAGRISDDGTIYVSAL</sequence>
<keyword evidence="6" id="KW-0969">Cilium</keyword>
<evidence type="ECO:0000256" key="3">
    <source>
        <dbReference type="ARBA" id="ARBA00022764"/>
    </source>
</evidence>
<dbReference type="RefSeq" id="WP_342848791.1">
    <property type="nucleotide sequence ID" value="NZ_JBBMQO010000007.1"/>
</dbReference>
<proteinExistence type="inferred from homology"/>
<keyword evidence="6" id="KW-0966">Cell projection</keyword>
<feature type="chain" id="PRO_5044987701" description="Flagella basal body P-ring formation protein FlgA" evidence="4">
    <location>
        <begin position="28"/>
        <end position="156"/>
    </location>
</feature>
<dbReference type="PANTHER" id="PTHR36307">
    <property type="entry name" value="FLAGELLA BASAL BODY P-RING FORMATION PROTEIN FLGA"/>
    <property type="match status" value="1"/>
</dbReference>
<evidence type="ECO:0000256" key="2">
    <source>
        <dbReference type="ARBA" id="ARBA00022729"/>
    </source>
</evidence>
<dbReference type="NCBIfam" id="TIGR03170">
    <property type="entry name" value="flgA_cterm"/>
    <property type="match status" value="1"/>
</dbReference>
<gene>
    <name evidence="6" type="primary">flgA</name>
    <name evidence="6" type="ORF">WNY59_12885</name>
</gene>
<dbReference type="EMBL" id="JBBMQO010000007">
    <property type="protein sequence ID" value="MEM5502483.1"/>
    <property type="molecule type" value="Genomic_DNA"/>
</dbReference>
<comment type="similarity">
    <text evidence="4">Belongs to the FlgA family.</text>
</comment>
<evidence type="ECO:0000313" key="6">
    <source>
        <dbReference type="EMBL" id="MEM5502483.1"/>
    </source>
</evidence>
<keyword evidence="7" id="KW-1185">Reference proteome</keyword>
<dbReference type="Pfam" id="PF13144">
    <property type="entry name" value="ChapFlgA"/>
    <property type="match status" value="1"/>
</dbReference>
<organism evidence="6 7">
    <name type="scientific">Ahrensia kielensis</name>
    <dbReference type="NCBI Taxonomy" id="76980"/>
    <lineage>
        <taxon>Bacteria</taxon>
        <taxon>Pseudomonadati</taxon>
        <taxon>Pseudomonadota</taxon>
        <taxon>Alphaproteobacteria</taxon>
        <taxon>Hyphomicrobiales</taxon>
        <taxon>Ahrensiaceae</taxon>
        <taxon>Ahrensia</taxon>
    </lineage>
</organism>
<protein>
    <recommendedName>
        <fullName evidence="4">Flagella basal body P-ring formation protein FlgA</fullName>
    </recommendedName>
</protein>
<dbReference type="Gene3D" id="2.30.30.760">
    <property type="match status" value="1"/>
</dbReference>
<dbReference type="Gene3D" id="3.90.1210.10">
    <property type="entry name" value="Antifreeze-like/N-acetylneuraminic acid synthase C-terminal domain"/>
    <property type="match status" value="1"/>
</dbReference>
<name>A0ABU9T8N8_9HYPH</name>
<dbReference type="PANTHER" id="PTHR36307:SF1">
    <property type="entry name" value="FLAGELLA BASAL BODY P-RING FORMATION PROTEIN FLGA"/>
    <property type="match status" value="1"/>
</dbReference>
<dbReference type="InterPro" id="IPR039246">
    <property type="entry name" value="Flagellar_FlgA"/>
</dbReference>
<dbReference type="Proteomes" id="UP001477870">
    <property type="component" value="Unassembled WGS sequence"/>
</dbReference>